<evidence type="ECO:0000313" key="3">
    <source>
        <dbReference type="EMBL" id="MEJ8570847.1"/>
    </source>
</evidence>
<keyword evidence="4" id="KW-1185">Reference proteome</keyword>
<dbReference type="Gene3D" id="1.10.10.800">
    <property type="match status" value="1"/>
</dbReference>
<dbReference type="RefSeq" id="WP_340328545.1">
    <property type="nucleotide sequence ID" value="NZ_JAZHOF010000002.1"/>
</dbReference>
<dbReference type="SUPFAM" id="SSF53474">
    <property type="entry name" value="alpha/beta-Hydrolases"/>
    <property type="match status" value="1"/>
</dbReference>
<dbReference type="InterPro" id="IPR000383">
    <property type="entry name" value="Xaa-Pro-like_dom"/>
</dbReference>
<dbReference type="GO" id="GO:0052689">
    <property type="term" value="F:carboxylic ester hydrolase activity"/>
    <property type="evidence" value="ECO:0007669"/>
    <property type="project" value="UniProtKB-ARBA"/>
</dbReference>
<keyword evidence="1 3" id="KW-0378">Hydrolase</keyword>
<gene>
    <name evidence="3" type="ORF">V3328_05150</name>
</gene>
<evidence type="ECO:0000313" key="4">
    <source>
        <dbReference type="Proteomes" id="UP001378188"/>
    </source>
</evidence>
<dbReference type="PANTHER" id="PTHR22946">
    <property type="entry name" value="DIENELACTONE HYDROLASE DOMAIN-CONTAINING PROTEIN-RELATED"/>
    <property type="match status" value="1"/>
</dbReference>
<sequence length="297" mass="33008">MRRDIEFRTEDGVTLRGWHFPAKGVDGPAPTVIMAHGFTATREIFLDDFAEVFAEAGLGVIVYDHRGFGVSDGEPRSHADPWAQIDGYRDAITWAQSQPEVDAERIGIWGSSYSGGHVLVVAAIDRRVKCVVSQVPLTYGLETARRLIRGDMWTGLRAAFEGDRAARMAGDPGAKMPVTAPEGQPSALPTADTYEFFMGFQEARETNWKNEVTLRSIEMFTEYEPATYVSRIAPTPLLLVVASGDHLTPFDLTARAYEEALEPKKLLVLPGGHFDAYTDEPFRISSAEQRDWFVKHL</sequence>
<evidence type="ECO:0000259" key="2">
    <source>
        <dbReference type="Pfam" id="PF02129"/>
    </source>
</evidence>
<feature type="domain" description="Xaa-Pro dipeptidyl-peptidase-like" evidence="2">
    <location>
        <begin position="21"/>
        <end position="274"/>
    </location>
</feature>
<proteinExistence type="predicted"/>
<accession>A0AAW9RKU1</accession>
<reference evidence="3 4" key="1">
    <citation type="submission" date="2024-02" db="EMBL/GenBank/DDBJ databases">
        <title>Genome analysis and characterization of Microbaculum marinisediminis sp. nov., isolated from marine sediment.</title>
        <authorList>
            <person name="Du Z.-J."/>
            <person name="Ye Y.-Q."/>
            <person name="Zhang Z.-R."/>
            <person name="Yuan S.-M."/>
            <person name="Zhang X.-Y."/>
        </authorList>
    </citation>
    <scope>NUCLEOTIDE SEQUENCE [LARGE SCALE GENOMIC DNA]</scope>
    <source>
        <strain evidence="3 4">SDUM1044001</strain>
    </source>
</reference>
<protein>
    <submittedName>
        <fullName evidence="3">Alpha/beta hydrolase</fullName>
    </submittedName>
</protein>
<evidence type="ECO:0000256" key="1">
    <source>
        <dbReference type="ARBA" id="ARBA00022801"/>
    </source>
</evidence>
<name>A0AAW9RKU1_9HYPH</name>
<dbReference type="Pfam" id="PF02129">
    <property type="entry name" value="Peptidase_S15"/>
    <property type="match status" value="1"/>
</dbReference>
<dbReference type="Gene3D" id="3.40.50.1820">
    <property type="entry name" value="alpha/beta hydrolase"/>
    <property type="match status" value="1"/>
</dbReference>
<dbReference type="InterPro" id="IPR050261">
    <property type="entry name" value="FrsA_esterase"/>
</dbReference>
<dbReference type="AlphaFoldDB" id="A0AAW9RKU1"/>
<dbReference type="PANTHER" id="PTHR22946:SF9">
    <property type="entry name" value="POLYKETIDE TRANSFERASE AF380"/>
    <property type="match status" value="1"/>
</dbReference>
<dbReference type="Proteomes" id="UP001378188">
    <property type="component" value="Unassembled WGS sequence"/>
</dbReference>
<organism evidence="3 4">
    <name type="scientific">Microbaculum marinum</name>
    <dbReference type="NCBI Taxonomy" id="1764581"/>
    <lineage>
        <taxon>Bacteria</taxon>
        <taxon>Pseudomonadati</taxon>
        <taxon>Pseudomonadota</taxon>
        <taxon>Alphaproteobacteria</taxon>
        <taxon>Hyphomicrobiales</taxon>
        <taxon>Tepidamorphaceae</taxon>
        <taxon>Microbaculum</taxon>
    </lineage>
</organism>
<dbReference type="EMBL" id="JAZHOF010000002">
    <property type="protein sequence ID" value="MEJ8570847.1"/>
    <property type="molecule type" value="Genomic_DNA"/>
</dbReference>
<dbReference type="InterPro" id="IPR029058">
    <property type="entry name" value="AB_hydrolase_fold"/>
</dbReference>
<comment type="caution">
    <text evidence="3">The sequence shown here is derived from an EMBL/GenBank/DDBJ whole genome shotgun (WGS) entry which is preliminary data.</text>
</comment>